<protein>
    <submittedName>
        <fullName evidence="1">Uncharacterized protein</fullName>
    </submittedName>
</protein>
<dbReference type="AlphaFoldDB" id="C6BPI8"/>
<sequence length="168" mass="18708">MAGTAQAAVTKQSIIINPTDEQALADPYGTFVYVDEDVDGILLGLHERFARRAVAAWAGRTRNVFQLRDGYVVKLPKNFLGFRENDWEGSVSNAPESIGSEWHIQYPRTRMAVFDEVPVVFMELVKPLSSQEIVSRFGHEPDWVMSVDGGQVGVNRAGRLVAYDYGVC</sequence>
<gene>
    <name evidence="1" type="ordered locus">Rpic12D_4878</name>
</gene>
<reference evidence="1" key="1">
    <citation type="submission" date="2009-06" db="EMBL/GenBank/DDBJ databases">
        <title>Complete sequence plasmid 1 of Ralstonia pickettii 12D.</title>
        <authorList>
            <consortium name="US DOE Joint Genome Institute"/>
            <person name="Lucas S."/>
            <person name="Copeland A."/>
            <person name="Lapidus A."/>
            <person name="Glavina del Rio T."/>
            <person name="Dalin E."/>
            <person name="Tice H."/>
            <person name="Bruce D."/>
            <person name="Goodwin L."/>
            <person name="Pitluck S."/>
            <person name="Sims D."/>
            <person name="Meincke L."/>
            <person name="Brettin T."/>
            <person name="Detter J.C."/>
            <person name="Han C."/>
            <person name="Larimer F."/>
            <person name="Land M."/>
            <person name="Hauser L."/>
            <person name="Kyrpides N."/>
            <person name="Ovchinnikova G."/>
            <person name="Marsh T."/>
            <person name="Richardson P."/>
        </authorList>
    </citation>
    <scope>NUCLEOTIDE SEQUENCE [LARGE SCALE GENOMIC DNA]</scope>
    <source>
        <strain evidence="1">12D</strain>
        <plasmid>12D</plasmid>
        <plasmid evidence="1">pRp12D01</plasmid>
    </source>
</reference>
<dbReference type="KEGG" id="rpf:Rpic12D_4878"/>
<geneLocation type="plasmid" evidence="1">
    <name>pRp12D01</name>
</geneLocation>
<name>C6BPI8_RALP1</name>
<dbReference type="HOGENOM" id="CLU_1585157_0_0_4"/>
<dbReference type="EMBL" id="CP001646">
    <property type="protein sequence ID" value="ACS66112.1"/>
    <property type="molecule type" value="Genomic_DNA"/>
</dbReference>
<proteinExistence type="predicted"/>
<evidence type="ECO:0000313" key="1">
    <source>
        <dbReference type="EMBL" id="ACS66112.1"/>
    </source>
</evidence>
<organism evidence="1">
    <name type="scientific">Ralstonia pickettii (strain 12D)</name>
    <dbReference type="NCBI Taxonomy" id="428406"/>
    <lineage>
        <taxon>Bacteria</taxon>
        <taxon>Pseudomonadati</taxon>
        <taxon>Pseudomonadota</taxon>
        <taxon>Betaproteobacteria</taxon>
        <taxon>Burkholderiales</taxon>
        <taxon>Burkholderiaceae</taxon>
        <taxon>Ralstonia</taxon>
    </lineage>
</organism>
<accession>C6BPI8</accession>
<keyword evidence="1" id="KW-0614">Plasmid</keyword>